<evidence type="ECO:0000313" key="2">
    <source>
        <dbReference type="Proteomes" id="UP000479710"/>
    </source>
</evidence>
<dbReference type="AlphaFoldDB" id="A0A6G1CW31"/>
<protein>
    <submittedName>
        <fullName evidence="1">Uncharacterized protein</fullName>
    </submittedName>
</protein>
<name>A0A6G1CW31_9ORYZ</name>
<reference evidence="1 2" key="1">
    <citation type="submission" date="2019-11" db="EMBL/GenBank/DDBJ databases">
        <title>Whole genome sequence of Oryza granulata.</title>
        <authorList>
            <person name="Li W."/>
        </authorList>
    </citation>
    <scope>NUCLEOTIDE SEQUENCE [LARGE SCALE GENOMIC DNA]</scope>
    <source>
        <strain evidence="2">cv. Menghai</strain>
        <tissue evidence="1">Leaf</tissue>
    </source>
</reference>
<dbReference type="Proteomes" id="UP000479710">
    <property type="component" value="Unassembled WGS sequence"/>
</dbReference>
<proteinExistence type="predicted"/>
<gene>
    <name evidence="1" type="ORF">E2562_031837</name>
</gene>
<organism evidence="1 2">
    <name type="scientific">Oryza meyeriana var. granulata</name>
    <dbReference type="NCBI Taxonomy" id="110450"/>
    <lineage>
        <taxon>Eukaryota</taxon>
        <taxon>Viridiplantae</taxon>
        <taxon>Streptophyta</taxon>
        <taxon>Embryophyta</taxon>
        <taxon>Tracheophyta</taxon>
        <taxon>Spermatophyta</taxon>
        <taxon>Magnoliopsida</taxon>
        <taxon>Liliopsida</taxon>
        <taxon>Poales</taxon>
        <taxon>Poaceae</taxon>
        <taxon>BOP clade</taxon>
        <taxon>Oryzoideae</taxon>
        <taxon>Oryzeae</taxon>
        <taxon>Oryzinae</taxon>
        <taxon>Oryza</taxon>
        <taxon>Oryza meyeriana</taxon>
    </lineage>
</organism>
<keyword evidence="2" id="KW-1185">Reference proteome</keyword>
<accession>A0A6G1CW31</accession>
<dbReference type="EMBL" id="SPHZ02000008">
    <property type="protein sequence ID" value="KAF0904114.1"/>
    <property type="molecule type" value="Genomic_DNA"/>
</dbReference>
<comment type="caution">
    <text evidence="1">The sequence shown here is derived from an EMBL/GenBank/DDBJ whole genome shotgun (WGS) entry which is preliminary data.</text>
</comment>
<sequence>MAKVTWLIPVFMVVDCNSSMSYSLLSKQASAHQSPAHPLDLKMLAIGHSCPPPYPQPPPAALLPDARHSGHSA</sequence>
<evidence type="ECO:0000313" key="1">
    <source>
        <dbReference type="EMBL" id="KAF0904114.1"/>
    </source>
</evidence>